<dbReference type="Proteomes" id="UP000249396">
    <property type="component" value="Unassembled WGS sequence"/>
</dbReference>
<dbReference type="CDD" id="cd08071">
    <property type="entry name" value="MPN_DUF2466"/>
    <property type="match status" value="1"/>
</dbReference>
<dbReference type="GO" id="GO:0006508">
    <property type="term" value="P:proteolysis"/>
    <property type="evidence" value="ECO:0007669"/>
    <property type="project" value="UniProtKB-KW"/>
</dbReference>
<dbReference type="InterPro" id="IPR001405">
    <property type="entry name" value="UPF0758"/>
</dbReference>
<evidence type="ECO:0000256" key="4">
    <source>
        <dbReference type="ARBA" id="ARBA00022833"/>
    </source>
</evidence>
<evidence type="ECO:0000256" key="1">
    <source>
        <dbReference type="ARBA" id="ARBA00022670"/>
    </source>
</evidence>
<evidence type="ECO:0000256" key="2">
    <source>
        <dbReference type="ARBA" id="ARBA00022723"/>
    </source>
</evidence>
<evidence type="ECO:0000313" key="8">
    <source>
        <dbReference type="Proteomes" id="UP000249396"/>
    </source>
</evidence>
<keyword evidence="4" id="KW-0862">Zinc</keyword>
<dbReference type="GO" id="GO:0046872">
    <property type="term" value="F:metal ion binding"/>
    <property type="evidence" value="ECO:0007669"/>
    <property type="project" value="UniProtKB-KW"/>
</dbReference>
<dbReference type="Gene3D" id="3.40.140.10">
    <property type="entry name" value="Cytidine Deaminase, domain 2"/>
    <property type="match status" value="1"/>
</dbReference>
<dbReference type="EMBL" id="QJPH01000194">
    <property type="protein sequence ID" value="PZN83075.1"/>
    <property type="molecule type" value="Genomic_DNA"/>
</dbReference>
<dbReference type="NCBIfam" id="TIGR00608">
    <property type="entry name" value="radc"/>
    <property type="match status" value="1"/>
</dbReference>
<dbReference type="PROSITE" id="PS01302">
    <property type="entry name" value="UPF0758"/>
    <property type="match status" value="1"/>
</dbReference>
<dbReference type="PANTHER" id="PTHR30471">
    <property type="entry name" value="DNA REPAIR PROTEIN RADC"/>
    <property type="match status" value="1"/>
</dbReference>
<evidence type="ECO:0000256" key="3">
    <source>
        <dbReference type="ARBA" id="ARBA00022801"/>
    </source>
</evidence>
<evidence type="ECO:0000256" key="5">
    <source>
        <dbReference type="ARBA" id="ARBA00023049"/>
    </source>
</evidence>
<evidence type="ECO:0000313" key="7">
    <source>
        <dbReference type="EMBL" id="PZN83075.1"/>
    </source>
</evidence>
<sequence length="162" mass="17910">MIQDNTLYIHDGAGKYIPAPSNLVIEEAKRRLSAKLEGLNALTSPTLARNAIQLHFAGLEHEVFACLFLDNQHRVIKFEELFRGTIDGASVYPREVVKAALAHNSVALMFAHNHPSGVGEPSEADKVITKRLKDALNLVDIRVLDHFVVGETIYSFAEHGLL</sequence>
<proteinExistence type="predicted"/>
<comment type="caution">
    <text evidence="7">The sequence shown here is derived from an EMBL/GenBank/DDBJ whole genome shotgun (WGS) entry which is preliminary data.</text>
</comment>
<dbReference type="InterPro" id="IPR025657">
    <property type="entry name" value="RadC_JAB"/>
</dbReference>
<gene>
    <name evidence="7" type="ORF">DM484_05370</name>
</gene>
<name>A0A2W4RGE8_9GAMM</name>
<dbReference type="InterPro" id="IPR020891">
    <property type="entry name" value="UPF0758_CS"/>
</dbReference>
<keyword evidence="1" id="KW-0645">Protease</keyword>
<dbReference type="InterPro" id="IPR037518">
    <property type="entry name" value="MPN"/>
</dbReference>
<dbReference type="Pfam" id="PF04002">
    <property type="entry name" value="RadC"/>
    <property type="match status" value="1"/>
</dbReference>
<keyword evidence="3" id="KW-0378">Hydrolase</keyword>
<dbReference type="AlphaFoldDB" id="A0A2W4RGE8"/>
<protein>
    <submittedName>
        <fullName evidence="7">DNA repair protein</fullName>
    </submittedName>
</protein>
<dbReference type="GO" id="GO:0008237">
    <property type="term" value="F:metallopeptidase activity"/>
    <property type="evidence" value="ECO:0007669"/>
    <property type="project" value="UniProtKB-KW"/>
</dbReference>
<evidence type="ECO:0000259" key="6">
    <source>
        <dbReference type="PROSITE" id="PS50249"/>
    </source>
</evidence>
<organism evidence="7 8">
    <name type="scientific">Candidatus Methylumidiphilus alinenensis</name>
    <dbReference type="NCBI Taxonomy" id="2202197"/>
    <lineage>
        <taxon>Bacteria</taxon>
        <taxon>Pseudomonadati</taxon>
        <taxon>Pseudomonadota</taxon>
        <taxon>Gammaproteobacteria</taxon>
        <taxon>Methylococcales</taxon>
        <taxon>Candidatus Methylumidiphilus</taxon>
    </lineage>
</organism>
<dbReference type="PANTHER" id="PTHR30471:SF3">
    <property type="entry name" value="UPF0758 PROTEIN YEES-RELATED"/>
    <property type="match status" value="1"/>
</dbReference>
<keyword evidence="2" id="KW-0479">Metal-binding</keyword>
<dbReference type="PROSITE" id="PS50249">
    <property type="entry name" value="MPN"/>
    <property type="match status" value="1"/>
</dbReference>
<feature type="domain" description="MPN" evidence="6">
    <location>
        <begin position="41"/>
        <end position="162"/>
    </location>
</feature>
<keyword evidence="5" id="KW-0482">Metalloprotease</keyword>
<reference evidence="7 8" key="1">
    <citation type="journal article" date="2018" name="Aquat. Microb. Ecol.">
        <title>Gammaproteobacterial methanotrophs dominate.</title>
        <authorList>
            <person name="Rissanen A.J."/>
            <person name="Saarenheimo J."/>
            <person name="Tiirola M."/>
            <person name="Peura S."/>
            <person name="Aalto S.L."/>
            <person name="Karvinen A."/>
            <person name="Nykanen H."/>
        </authorList>
    </citation>
    <scope>NUCLEOTIDE SEQUENCE [LARGE SCALE GENOMIC DNA]</scope>
    <source>
        <strain evidence="7">AMbin10</strain>
    </source>
</reference>
<accession>A0A2W4RGE8</accession>